<proteinExistence type="predicted"/>
<sequence length="74" mass="8431">MGIKFSMCNEDGRGMHGETTAARHHRLQTRITRWLDLLHKKTNDSFTEEEEEDTTKSVPALFFVCSSPNSGPLH</sequence>
<reference evidence="2" key="2">
    <citation type="submission" date="2022-06" db="UniProtKB">
        <authorList>
            <consortium name="EnsemblMetazoa"/>
        </authorList>
    </citation>
    <scope>IDENTIFICATION</scope>
    <source>
        <strain evidence="2">DF5081</strain>
    </source>
</reference>
<evidence type="ECO:0000313" key="2">
    <source>
        <dbReference type="EnsemblMetazoa" id="CJA41532.1"/>
    </source>
</evidence>
<organism evidence="2 3">
    <name type="scientific">Caenorhabditis japonica</name>
    <dbReference type="NCBI Taxonomy" id="281687"/>
    <lineage>
        <taxon>Eukaryota</taxon>
        <taxon>Metazoa</taxon>
        <taxon>Ecdysozoa</taxon>
        <taxon>Nematoda</taxon>
        <taxon>Chromadorea</taxon>
        <taxon>Rhabditida</taxon>
        <taxon>Rhabditina</taxon>
        <taxon>Rhabditomorpha</taxon>
        <taxon>Rhabditoidea</taxon>
        <taxon>Rhabditidae</taxon>
        <taxon>Peloderinae</taxon>
        <taxon>Caenorhabditis</taxon>
    </lineage>
</organism>
<dbReference type="AlphaFoldDB" id="A0A8R1IYG9"/>
<dbReference type="Proteomes" id="UP000005237">
    <property type="component" value="Unassembled WGS sequence"/>
</dbReference>
<accession>A0A8R1IYG9</accession>
<protein>
    <submittedName>
        <fullName evidence="2">Uncharacterized protein</fullName>
    </submittedName>
</protein>
<keyword evidence="3" id="KW-1185">Reference proteome</keyword>
<reference evidence="3" key="1">
    <citation type="submission" date="2010-08" db="EMBL/GenBank/DDBJ databases">
        <authorList>
            <consortium name="Caenorhabditis japonica Sequencing Consortium"/>
            <person name="Wilson R.K."/>
        </authorList>
    </citation>
    <scope>NUCLEOTIDE SEQUENCE [LARGE SCALE GENOMIC DNA]</scope>
    <source>
        <strain evidence="3">DF5081</strain>
    </source>
</reference>
<evidence type="ECO:0000313" key="3">
    <source>
        <dbReference type="Proteomes" id="UP000005237"/>
    </source>
</evidence>
<name>A0A8R1IYG9_CAEJA</name>
<evidence type="ECO:0000256" key="1">
    <source>
        <dbReference type="SAM" id="MobiDB-lite"/>
    </source>
</evidence>
<dbReference type="EnsemblMetazoa" id="CJA41532.1">
    <property type="protein sequence ID" value="CJA41532.1"/>
    <property type="gene ID" value="WBGene00217380"/>
</dbReference>
<feature type="region of interest" description="Disordered" evidence="1">
    <location>
        <begin position="1"/>
        <end position="24"/>
    </location>
</feature>